<dbReference type="PROSITE" id="PS51186">
    <property type="entry name" value="GNAT"/>
    <property type="match status" value="1"/>
</dbReference>
<dbReference type="PANTHER" id="PTHR43877">
    <property type="entry name" value="AMINOALKYLPHOSPHONATE N-ACETYLTRANSFERASE-RELATED-RELATED"/>
    <property type="match status" value="1"/>
</dbReference>
<accession>A0A1G8BQT5</accession>
<keyword evidence="5" id="KW-1185">Reference proteome</keyword>
<dbReference type="SUPFAM" id="SSF55729">
    <property type="entry name" value="Acyl-CoA N-acyltransferases (Nat)"/>
    <property type="match status" value="1"/>
</dbReference>
<protein>
    <submittedName>
        <fullName evidence="4">Putative acetyltransferase</fullName>
    </submittedName>
</protein>
<evidence type="ECO:0000313" key="5">
    <source>
        <dbReference type="Proteomes" id="UP000198822"/>
    </source>
</evidence>
<dbReference type="Gene3D" id="3.40.630.30">
    <property type="match status" value="1"/>
</dbReference>
<dbReference type="InterPro" id="IPR016181">
    <property type="entry name" value="Acyl_CoA_acyltransferase"/>
</dbReference>
<name>A0A1G8BQT5_9MICO</name>
<keyword evidence="1 4" id="KW-0808">Transferase</keyword>
<feature type="domain" description="N-acetyltransferase" evidence="3">
    <location>
        <begin position="4"/>
        <end position="153"/>
    </location>
</feature>
<dbReference type="EMBL" id="LT629695">
    <property type="protein sequence ID" value="SDH35555.1"/>
    <property type="molecule type" value="Genomic_DNA"/>
</dbReference>
<dbReference type="AlphaFoldDB" id="A0A1G8BQT5"/>
<dbReference type="PANTHER" id="PTHR43877:SF5">
    <property type="entry name" value="BLL8307 PROTEIN"/>
    <property type="match status" value="1"/>
</dbReference>
<dbReference type="CDD" id="cd04301">
    <property type="entry name" value="NAT_SF"/>
    <property type="match status" value="1"/>
</dbReference>
<keyword evidence="2" id="KW-0012">Acyltransferase</keyword>
<dbReference type="STRING" id="399736.SAMN04489720_1026"/>
<reference evidence="5" key="1">
    <citation type="submission" date="2016-10" db="EMBL/GenBank/DDBJ databases">
        <authorList>
            <person name="Varghese N."/>
            <person name="Submissions S."/>
        </authorList>
    </citation>
    <scope>NUCLEOTIDE SEQUENCE [LARGE SCALE GENOMIC DNA]</scope>
    <source>
        <strain evidence="5">DSM 22002</strain>
    </source>
</reference>
<dbReference type="Pfam" id="PF00583">
    <property type="entry name" value="Acetyltransf_1"/>
    <property type="match status" value="1"/>
</dbReference>
<organism evidence="4 5">
    <name type="scientific">Agrococcus jejuensis</name>
    <dbReference type="NCBI Taxonomy" id="399736"/>
    <lineage>
        <taxon>Bacteria</taxon>
        <taxon>Bacillati</taxon>
        <taxon>Actinomycetota</taxon>
        <taxon>Actinomycetes</taxon>
        <taxon>Micrococcales</taxon>
        <taxon>Microbacteriaceae</taxon>
        <taxon>Agrococcus</taxon>
    </lineage>
</organism>
<dbReference type="Proteomes" id="UP000198822">
    <property type="component" value="Chromosome I"/>
</dbReference>
<evidence type="ECO:0000259" key="3">
    <source>
        <dbReference type="PROSITE" id="PS51186"/>
    </source>
</evidence>
<evidence type="ECO:0000313" key="4">
    <source>
        <dbReference type="EMBL" id="SDH35555.1"/>
    </source>
</evidence>
<proteinExistence type="predicted"/>
<evidence type="ECO:0000256" key="1">
    <source>
        <dbReference type="ARBA" id="ARBA00022679"/>
    </source>
</evidence>
<dbReference type="RefSeq" id="WP_231945171.1">
    <property type="nucleotide sequence ID" value="NZ_LT629695.1"/>
</dbReference>
<gene>
    <name evidence="4" type="ORF">SAMN04489720_1026</name>
</gene>
<evidence type="ECO:0000256" key="2">
    <source>
        <dbReference type="ARBA" id="ARBA00023315"/>
    </source>
</evidence>
<dbReference type="InterPro" id="IPR000182">
    <property type="entry name" value="GNAT_dom"/>
</dbReference>
<sequence>MPAIALDASIADDVVAFLDEHLADMRSVSPPESVHALDVAALRAPGMRLWVLRGDDGGVQGTVALAPLEPGHVELKSMRVSGASRGAGLGRMLLDHVLAEAVAGGATRVSLETGAEPYFAPARALYLRNGFAACAPFGSYVPDPNSVFMTRAL</sequence>
<dbReference type="GO" id="GO:0016747">
    <property type="term" value="F:acyltransferase activity, transferring groups other than amino-acyl groups"/>
    <property type="evidence" value="ECO:0007669"/>
    <property type="project" value="InterPro"/>
</dbReference>
<dbReference type="InterPro" id="IPR050832">
    <property type="entry name" value="Bact_Acetyltransf"/>
</dbReference>